<dbReference type="PATRIC" id="fig|698759.3.peg.8990"/>
<evidence type="ECO:0000313" key="3">
    <source>
        <dbReference type="EMBL" id="EKX60274.1"/>
    </source>
</evidence>
<gene>
    <name evidence="3" type="ORF">STRIP9103_02585</name>
</gene>
<dbReference type="Proteomes" id="UP000010411">
    <property type="component" value="Unassembled WGS sequence"/>
</dbReference>
<dbReference type="Gene3D" id="3.40.50.720">
    <property type="entry name" value="NAD(P)-binding Rossmann-like Domain"/>
    <property type="match status" value="1"/>
</dbReference>
<dbReference type="SUPFAM" id="SSF51735">
    <property type="entry name" value="NAD(P)-binding Rossmann-fold domains"/>
    <property type="match status" value="1"/>
</dbReference>
<dbReference type="InterPro" id="IPR000683">
    <property type="entry name" value="Gfo/Idh/MocA-like_OxRdtase_N"/>
</dbReference>
<dbReference type="InterPro" id="IPR051317">
    <property type="entry name" value="Gfo/Idh/MocA_oxidoreduct"/>
</dbReference>
<evidence type="ECO:0000313" key="2">
    <source>
        <dbReference type="EMBL" id="AEL30526.1"/>
    </source>
</evidence>
<keyword evidence="4" id="KW-1185">Reference proteome</keyword>
<dbReference type="RefSeq" id="WP_009342131.1">
    <property type="nucleotide sequence ID" value="NZ_AEJC01000665.1"/>
</dbReference>
<reference evidence="3 4" key="2">
    <citation type="submission" date="2012-11" db="EMBL/GenBank/DDBJ databases">
        <authorList>
            <person name="Huguet-Tapia J.C."/>
            <person name="Durkin A.S."/>
            <person name="Pettis G.S."/>
            <person name="Badger J.H."/>
        </authorList>
    </citation>
    <scope>NUCLEOTIDE SEQUENCE [LARGE SCALE GENOMIC DNA]</scope>
    <source>
        <strain evidence="3 4">91-03</strain>
    </source>
</reference>
<reference evidence="2" key="1">
    <citation type="journal article" date="2012" name="Mol. Plant Microbe Interact.">
        <title>Evidence that thaxtomin C is a pathogenicity determinant of streptomyces ipomoeae, the causative agent of streptomyces soil rot disease of sweet potato.</title>
        <authorList>
            <person name="Guan D."/>
            <person name="Grau B.L."/>
            <person name="Clark C.A."/>
            <person name="Taylor C.M."/>
            <person name="Loria R."/>
            <person name="Pettis G.S."/>
        </authorList>
    </citation>
    <scope>NUCLEOTIDE SEQUENCE</scope>
    <source>
        <strain evidence="2">91-03</strain>
    </source>
</reference>
<dbReference type="PANTHER" id="PTHR43708">
    <property type="entry name" value="CONSERVED EXPRESSED OXIDOREDUCTASE (EUROFUNG)"/>
    <property type="match status" value="1"/>
</dbReference>
<dbReference type="EMBL" id="AEJC01000665">
    <property type="protein sequence ID" value="EKX60274.1"/>
    <property type="molecule type" value="Genomic_DNA"/>
</dbReference>
<sequence>MSRLRLGILGCGQIAQLMHLPYVAELHDRFELIALCDRAADLAGRVAACYGIGRTYASLDEMLKNSPEIDAVLVLNLDHSDSVSAALRAGKHVFTEKPLGYTVAESEQAVRISEETGKVLMVGYMKRYDSGVQRGLEEIKKMARPIMARVHLVVGPQYGNWIIPELLEIDRSSSQNAERDTRRDRVLDESKDMDQAALNAYMEMFGVWSHDINIYRSAFPDEPVSVKANTNPGGSALTALLQYADGFQCIFQGASTSVHRFEESLTVWGDDRTVSLDISNPFLRHAPSTVRIWRNETEPLPGHTRPAEIEEVVTGSYEEAFKSQLRHFHECVTSVTTDPLTSGREALKDTRLMARIVKATMAEGQ</sequence>
<evidence type="ECO:0000313" key="4">
    <source>
        <dbReference type="Proteomes" id="UP000010411"/>
    </source>
</evidence>
<dbReference type="SUPFAM" id="SSF55347">
    <property type="entry name" value="Glyceraldehyde-3-phosphate dehydrogenase-like, C-terminal domain"/>
    <property type="match status" value="1"/>
</dbReference>
<accession>I3P636</accession>
<dbReference type="Gene3D" id="3.30.360.10">
    <property type="entry name" value="Dihydrodipicolinate Reductase, domain 2"/>
    <property type="match status" value="1"/>
</dbReference>
<dbReference type="PANTHER" id="PTHR43708:SF4">
    <property type="entry name" value="OXIDOREDUCTASE YCEM-RELATED"/>
    <property type="match status" value="1"/>
</dbReference>
<feature type="domain" description="Gfo/Idh/MocA-like oxidoreductase N-terminal" evidence="1">
    <location>
        <begin position="5"/>
        <end position="124"/>
    </location>
</feature>
<name>I3P636_9ACTN</name>
<dbReference type="EMBL" id="JF273471">
    <property type="protein sequence ID" value="AEL30526.1"/>
    <property type="molecule type" value="Genomic_DNA"/>
</dbReference>
<protein>
    <submittedName>
        <fullName evidence="2">Oxidoreductase domain protein</fullName>
    </submittedName>
</protein>
<evidence type="ECO:0000259" key="1">
    <source>
        <dbReference type="Pfam" id="PF01408"/>
    </source>
</evidence>
<dbReference type="InterPro" id="IPR036291">
    <property type="entry name" value="NAD(P)-bd_dom_sf"/>
</dbReference>
<dbReference type="OrthoDB" id="3251785at2"/>
<dbReference type="AlphaFoldDB" id="I3P636"/>
<dbReference type="Pfam" id="PF01408">
    <property type="entry name" value="GFO_IDH_MocA"/>
    <property type="match status" value="1"/>
</dbReference>
<proteinExistence type="predicted"/>
<dbReference type="GO" id="GO:0000166">
    <property type="term" value="F:nucleotide binding"/>
    <property type="evidence" value="ECO:0007669"/>
    <property type="project" value="InterPro"/>
</dbReference>
<organism evidence="2">
    <name type="scientific">Streptomyces ipomoeae 91-03</name>
    <dbReference type="NCBI Taxonomy" id="698759"/>
    <lineage>
        <taxon>Bacteria</taxon>
        <taxon>Bacillati</taxon>
        <taxon>Actinomycetota</taxon>
        <taxon>Actinomycetes</taxon>
        <taxon>Kitasatosporales</taxon>
        <taxon>Streptomycetaceae</taxon>
        <taxon>Streptomyces</taxon>
    </lineage>
</organism>